<evidence type="ECO:0000256" key="1">
    <source>
        <dbReference type="SAM" id="MobiDB-lite"/>
    </source>
</evidence>
<comment type="caution">
    <text evidence="3">The sequence shown here is derived from an EMBL/GenBank/DDBJ whole genome shotgun (WGS) entry which is preliminary data.</text>
</comment>
<dbReference type="AlphaFoldDB" id="A0A4Y2NRI1"/>
<evidence type="ECO:0000256" key="2">
    <source>
        <dbReference type="SAM" id="Phobius"/>
    </source>
</evidence>
<dbReference type="OrthoDB" id="6466835at2759"/>
<feature type="region of interest" description="Disordered" evidence="1">
    <location>
        <begin position="59"/>
        <end position="106"/>
    </location>
</feature>
<dbReference type="Proteomes" id="UP000499080">
    <property type="component" value="Unassembled WGS sequence"/>
</dbReference>
<feature type="compositionally biased region" description="Basic and acidic residues" evidence="1">
    <location>
        <begin position="78"/>
        <end position="88"/>
    </location>
</feature>
<sequence length="106" mass="12380">MKKKWSTYVNFLLKLKLMKILNFLSFLNRSIYLLLTVPTSYEKEMEHLRKLLAEIETVEDSDFDNEGNGPEDIVEENLSDHESFSEHDTESEEDGESGNEEMNNSE</sequence>
<keyword evidence="2" id="KW-1133">Transmembrane helix</keyword>
<dbReference type="EMBL" id="BGPR01129181">
    <property type="protein sequence ID" value="GBN41453.1"/>
    <property type="molecule type" value="Genomic_DNA"/>
</dbReference>
<keyword evidence="2" id="KW-0472">Membrane</keyword>
<gene>
    <name evidence="3" type="ORF">AVEN_35503_1</name>
</gene>
<reference evidence="3 4" key="1">
    <citation type="journal article" date="2019" name="Sci. Rep.">
        <title>Orb-weaving spider Araneus ventricosus genome elucidates the spidroin gene catalogue.</title>
        <authorList>
            <person name="Kono N."/>
            <person name="Nakamura H."/>
            <person name="Ohtoshi R."/>
            <person name="Moran D.A.P."/>
            <person name="Shinohara A."/>
            <person name="Yoshida Y."/>
            <person name="Fujiwara M."/>
            <person name="Mori M."/>
            <person name="Tomita M."/>
            <person name="Arakawa K."/>
        </authorList>
    </citation>
    <scope>NUCLEOTIDE SEQUENCE [LARGE SCALE GENOMIC DNA]</scope>
</reference>
<accession>A0A4Y2NRI1</accession>
<proteinExistence type="predicted"/>
<keyword evidence="4" id="KW-1185">Reference proteome</keyword>
<protein>
    <submittedName>
        <fullName evidence="3">Uncharacterized protein</fullName>
    </submittedName>
</protein>
<organism evidence="3 4">
    <name type="scientific">Araneus ventricosus</name>
    <name type="common">Orbweaver spider</name>
    <name type="synonym">Epeira ventricosa</name>
    <dbReference type="NCBI Taxonomy" id="182803"/>
    <lineage>
        <taxon>Eukaryota</taxon>
        <taxon>Metazoa</taxon>
        <taxon>Ecdysozoa</taxon>
        <taxon>Arthropoda</taxon>
        <taxon>Chelicerata</taxon>
        <taxon>Arachnida</taxon>
        <taxon>Araneae</taxon>
        <taxon>Araneomorphae</taxon>
        <taxon>Entelegynae</taxon>
        <taxon>Araneoidea</taxon>
        <taxon>Araneidae</taxon>
        <taxon>Araneus</taxon>
    </lineage>
</organism>
<feature type="compositionally biased region" description="Acidic residues" evidence="1">
    <location>
        <begin position="89"/>
        <end position="99"/>
    </location>
</feature>
<evidence type="ECO:0000313" key="4">
    <source>
        <dbReference type="Proteomes" id="UP000499080"/>
    </source>
</evidence>
<evidence type="ECO:0000313" key="3">
    <source>
        <dbReference type="EMBL" id="GBN41453.1"/>
    </source>
</evidence>
<keyword evidence="2" id="KW-0812">Transmembrane</keyword>
<feature type="transmembrane region" description="Helical" evidence="2">
    <location>
        <begin position="20"/>
        <end position="41"/>
    </location>
</feature>
<name>A0A4Y2NRI1_ARAVE</name>